<feature type="non-terminal residue" evidence="8">
    <location>
        <position position="1"/>
    </location>
</feature>
<comment type="cofactor">
    <cofactor evidence="1">
        <name>Mn(2+)</name>
        <dbReference type="ChEBI" id="CHEBI:29035"/>
    </cofactor>
</comment>
<dbReference type="PROSITE" id="PS51462">
    <property type="entry name" value="NUDIX"/>
    <property type="match status" value="1"/>
</dbReference>
<evidence type="ECO:0000256" key="2">
    <source>
        <dbReference type="ARBA" id="ARBA00001946"/>
    </source>
</evidence>
<organism evidence="8">
    <name type="scientific">marine metagenome</name>
    <dbReference type="NCBI Taxonomy" id="408172"/>
    <lineage>
        <taxon>unclassified sequences</taxon>
        <taxon>metagenomes</taxon>
        <taxon>ecological metagenomes</taxon>
    </lineage>
</organism>
<dbReference type="InterPro" id="IPR045121">
    <property type="entry name" value="CoAse"/>
</dbReference>
<keyword evidence="6" id="KW-0464">Manganese</keyword>
<evidence type="ECO:0000256" key="3">
    <source>
        <dbReference type="ARBA" id="ARBA00022723"/>
    </source>
</evidence>
<sequence length="228" mass="25530">WRTNSSLHRFYLEIPIANRSRSPNFQDLLDYFSSSDSANPKPIAHPDKEVNRIAKESRRALRKAAVLLPVTRHHPNKESSLVLTVRSENLKSHAGQISLPGGTKEDHDKDAVATALRESEEEIGLQPQHVNIIGQLGDLALPSGFYVTPIVGIIESNLSLTPSPVEVTDIFQVPLELILNVTAYTHSTMNFNHRAHVILELKFEDYRIWGATAAILHHLATMVTNRIR</sequence>
<dbReference type="Pfam" id="PF00293">
    <property type="entry name" value="NUDIX"/>
    <property type="match status" value="1"/>
</dbReference>
<keyword evidence="5" id="KW-0460">Magnesium</keyword>
<dbReference type="PANTHER" id="PTHR12992">
    <property type="entry name" value="NUDIX HYDROLASE"/>
    <property type="match status" value="1"/>
</dbReference>
<comment type="cofactor">
    <cofactor evidence="2">
        <name>Mg(2+)</name>
        <dbReference type="ChEBI" id="CHEBI:18420"/>
    </cofactor>
</comment>
<protein>
    <recommendedName>
        <fullName evidence="7">Nudix hydrolase domain-containing protein</fullName>
    </recommendedName>
</protein>
<evidence type="ECO:0000313" key="8">
    <source>
        <dbReference type="EMBL" id="SVB20339.1"/>
    </source>
</evidence>
<keyword evidence="4" id="KW-0378">Hydrolase</keyword>
<dbReference type="Gene3D" id="3.90.79.10">
    <property type="entry name" value="Nucleoside Triphosphate Pyrophosphohydrolase"/>
    <property type="match status" value="1"/>
</dbReference>
<accession>A0A382C3B9</accession>
<dbReference type="InterPro" id="IPR015797">
    <property type="entry name" value="NUDIX_hydrolase-like_dom_sf"/>
</dbReference>
<dbReference type="InterPro" id="IPR000086">
    <property type="entry name" value="NUDIX_hydrolase_dom"/>
</dbReference>
<evidence type="ECO:0000259" key="7">
    <source>
        <dbReference type="PROSITE" id="PS51462"/>
    </source>
</evidence>
<keyword evidence="3" id="KW-0479">Metal-binding</keyword>
<dbReference type="SUPFAM" id="SSF55811">
    <property type="entry name" value="Nudix"/>
    <property type="match status" value="1"/>
</dbReference>
<dbReference type="NCBIfam" id="NF007980">
    <property type="entry name" value="PRK10707.1"/>
    <property type="match status" value="1"/>
</dbReference>
<dbReference type="GO" id="GO:0010945">
    <property type="term" value="F:coenzyme A diphosphatase activity"/>
    <property type="evidence" value="ECO:0007669"/>
    <property type="project" value="InterPro"/>
</dbReference>
<feature type="domain" description="Nudix hydrolase" evidence="7">
    <location>
        <begin position="60"/>
        <end position="197"/>
    </location>
</feature>
<gene>
    <name evidence="8" type="ORF">METZ01_LOCUS173193</name>
</gene>
<dbReference type="CDD" id="cd03426">
    <property type="entry name" value="NUDIX_CoAse_Nudt7"/>
    <property type="match status" value="1"/>
</dbReference>
<reference evidence="8" key="1">
    <citation type="submission" date="2018-05" db="EMBL/GenBank/DDBJ databases">
        <authorList>
            <person name="Lanie J.A."/>
            <person name="Ng W.-L."/>
            <person name="Kazmierczak K.M."/>
            <person name="Andrzejewski T.M."/>
            <person name="Davidsen T.M."/>
            <person name="Wayne K.J."/>
            <person name="Tettelin H."/>
            <person name="Glass J.I."/>
            <person name="Rusch D."/>
            <person name="Podicherti R."/>
            <person name="Tsui H.-C.T."/>
            <person name="Winkler M.E."/>
        </authorList>
    </citation>
    <scope>NUCLEOTIDE SEQUENCE</scope>
</reference>
<evidence type="ECO:0000256" key="6">
    <source>
        <dbReference type="ARBA" id="ARBA00023211"/>
    </source>
</evidence>
<dbReference type="GO" id="GO:0046872">
    <property type="term" value="F:metal ion binding"/>
    <property type="evidence" value="ECO:0007669"/>
    <property type="project" value="UniProtKB-KW"/>
</dbReference>
<evidence type="ECO:0000256" key="4">
    <source>
        <dbReference type="ARBA" id="ARBA00022801"/>
    </source>
</evidence>
<evidence type="ECO:0000256" key="5">
    <source>
        <dbReference type="ARBA" id="ARBA00022842"/>
    </source>
</evidence>
<proteinExistence type="predicted"/>
<dbReference type="AlphaFoldDB" id="A0A382C3B9"/>
<dbReference type="EMBL" id="UINC01032528">
    <property type="protein sequence ID" value="SVB20339.1"/>
    <property type="molecule type" value="Genomic_DNA"/>
</dbReference>
<evidence type="ECO:0000256" key="1">
    <source>
        <dbReference type="ARBA" id="ARBA00001936"/>
    </source>
</evidence>
<name>A0A382C3B9_9ZZZZ</name>
<dbReference type="PANTHER" id="PTHR12992:SF11">
    <property type="entry name" value="MITOCHONDRIAL COENZYME A DIPHOSPHATASE NUDT8"/>
    <property type="match status" value="1"/>
</dbReference>